<sequence length="241" mass="26393">MLMKTLQVLFLCLVCATSSFGQKVEFAGQLHTGVSAFGGKSATGTTVMNCFAFDNSWNQTANPYGKKFALSYGAHLHVQRVSGNNLLIGAQAGAEVLRSRVSINEVYVLDMPNSSYLERKEATGKATTRNEFLNLYPYLGYRLKAGTVDLDLLLGPDIGIGLGSSEKGEATAADRTTYSVDRERNTPETDVRARVGVTAYYHHVGFSASYAHGFTNYLRGYDGSNPELYSRVLRLGLLYRL</sequence>
<feature type="chain" id="PRO_5017787837" description="PorT family protein" evidence="1">
    <location>
        <begin position="22"/>
        <end position="241"/>
    </location>
</feature>
<evidence type="ECO:0000256" key="1">
    <source>
        <dbReference type="SAM" id="SignalP"/>
    </source>
</evidence>
<dbReference type="OrthoDB" id="1340981at2"/>
<name>A0A3D8LGI0_9BACT</name>
<gene>
    <name evidence="2" type="ORF">DXT99_04675</name>
</gene>
<keyword evidence="1" id="KW-0732">Signal</keyword>
<comment type="caution">
    <text evidence="2">The sequence shown here is derived from an EMBL/GenBank/DDBJ whole genome shotgun (WGS) entry which is preliminary data.</text>
</comment>
<reference evidence="3" key="1">
    <citation type="submission" date="2018-08" db="EMBL/GenBank/DDBJ databases">
        <authorList>
            <person name="Liu Z.-W."/>
            <person name="Du Z.-J."/>
        </authorList>
    </citation>
    <scope>NUCLEOTIDE SEQUENCE [LARGE SCALE GENOMIC DNA]</scope>
    <source>
        <strain evidence="3">H4X</strain>
    </source>
</reference>
<protein>
    <recommendedName>
        <fullName evidence="4">PorT family protein</fullName>
    </recommendedName>
</protein>
<accession>A0A3D8LGI0</accession>
<evidence type="ECO:0000313" key="3">
    <source>
        <dbReference type="Proteomes" id="UP000256708"/>
    </source>
</evidence>
<evidence type="ECO:0000313" key="2">
    <source>
        <dbReference type="EMBL" id="RDV16497.1"/>
    </source>
</evidence>
<feature type="signal peptide" evidence="1">
    <location>
        <begin position="1"/>
        <end position="21"/>
    </location>
</feature>
<dbReference type="Proteomes" id="UP000256708">
    <property type="component" value="Unassembled WGS sequence"/>
</dbReference>
<proteinExistence type="predicted"/>
<organism evidence="2 3">
    <name type="scientific">Pontibacter diazotrophicus</name>
    <dbReference type="NCBI Taxonomy" id="1400979"/>
    <lineage>
        <taxon>Bacteria</taxon>
        <taxon>Pseudomonadati</taxon>
        <taxon>Bacteroidota</taxon>
        <taxon>Cytophagia</taxon>
        <taxon>Cytophagales</taxon>
        <taxon>Hymenobacteraceae</taxon>
        <taxon>Pontibacter</taxon>
    </lineage>
</organism>
<keyword evidence="3" id="KW-1185">Reference proteome</keyword>
<dbReference type="AlphaFoldDB" id="A0A3D8LGI0"/>
<evidence type="ECO:0008006" key="4">
    <source>
        <dbReference type="Google" id="ProtNLM"/>
    </source>
</evidence>
<dbReference type="EMBL" id="QRGR01000004">
    <property type="protein sequence ID" value="RDV16497.1"/>
    <property type="molecule type" value="Genomic_DNA"/>
</dbReference>